<dbReference type="SMART" id="SM00530">
    <property type="entry name" value="HTH_XRE"/>
    <property type="match status" value="1"/>
</dbReference>
<evidence type="ECO:0000259" key="1">
    <source>
        <dbReference type="PROSITE" id="PS50943"/>
    </source>
</evidence>
<dbReference type="Pfam" id="PF01381">
    <property type="entry name" value="HTH_3"/>
    <property type="match status" value="1"/>
</dbReference>
<dbReference type="GO" id="GO:0003677">
    <property type="term" value="F:DNA binding"/>
    <property type="evidence" value="ECO:0007669"/>
    <property type="project" value="InterPro"/>
</dbReference>
<dbReference type="Gene3D" id="1.10.260.40">
    <property type="entry name" value="lambda repressor-like DNA-binding domains"/>
    <property type="match status" value="1"/>
</dbReference>
<accession>A0A4S4AVW4</accession>
<dbReference type="AlphaFoldDB" id="A0A4S4AVW4"/>
<sequence>MSLPERLKAVRAALGLTQKEFAAQSGVSPRGYQGYEDGRSVPGGEAIEGLVRAGVNANWLLTGEGPMLRSELEEAAVWRARAGQLQADLDAAAQAIPLNETAMRAIIIGVLEDPRYSGAEADRIAARAVQLYRRALDDRLITATGVGEGKNKAA</sequence>
<feature type="domain" description="HTH cro/C1-type" evidence="1">
    <location>
        <begin position="7"/>
        <end position="60"/>
    </location>
</feature>
<dbReference type="SUPFAM" id="SSF47413">
    <property type="entry name" value="lambda repressor-like DNA-binding domains"/>
    <property type="match status" value="1"/>
</dbReference>
<evidence type="ECO:0000313" key="2">
    <source>
        <dbReference type="EMBL" id="THF63740.1"/>
    </source>
</evidence>
<evidence type="ECO:0000313" key="3">
    <source>
        <dbReference type="Proteomes" id="UP000308430"/>
    </source>
</evidence>
<reference evidence="2 3" key="1">
    <citation type="submission" date="2019-04" db="EMBL/GenBank/DDBJ databases">
        <title>Azoarcus nasutitermitis sp. nov. isolated from termite nest.</title>
        <authorList>
            <person name="Lin S.-Y."/>
            <person name="Hameed A."/>
            <person name="Hsu Y.-H."/>
            <person name="Young C.-C."/>
        </authorList>
    </citation>
    <scope>NUCLEOTIDE SEQUENCE [LARGE SCALE GENOMIC DNA]</scope>
    <source>
        <strain evidence="2 3">CC-YHH838</strain>
    </source>
</reference>
<dbReference type="RefSeq" id="WP_136348901.1">
    <property type="nucleotide sequence ID" value="NZ_SSOC01000005.1"/>
</dbReference>
<proteinExistence type="predicted"/>
<protein>
    <submittedName>
        <fullName evidence="2">Helix-turn-helix transcriptional regulator</fullName>
    </submittedName>
</protein>
<keyword evidence="3" id="KW-1185">Reference proteome</keyword>
<dbReference type="Proteomes" id="UP000308430">
    <property type="component" value="Unassembled WGS sequence"/>
</dbReference>
<dbReference type="InterPro" id="IPR001387">
    <property type="entry name" value="Cro/C1-type_HTH"/>
</dbReference>
<dbReference type="CDD" id="cd00093">
    <property type="entry name" value="HTH_XRE"/>
    <property type="match status" value="1"/>
</dbReference>
<gene>
    <name evidence="2" type="ORF">E6C76_14220</name>
</gene>
<dbReference type="OrthoDB" id="9788236at2"/>
<comment type="caution">
    <text evidence="2">The sequence shown here is derived from an EMBL/GenBank/DDBJ whole genome shotgun (WGS) entry which is preliminary data.</text>
</comment>
<dbReference type="PROSITE" id="PS50943">
    <property type="entry name" value="HTH_CROC1"/>
    <property type="match status" value="1"/>
</dbReference>
<organism evidence="2 3">
    <name type="scientific">Pseudothauera nasutitermitis</name>
    <dbReference type="NCBI Taxonomy" id="2565930"/>
    <lineage>
        <taxon>Bacteria</taxon>
        <taxon>Pseudomonadati</taxon>
        <taxon>Pseudomonadota</taxon>
        <taxon>Betaproteobacteria</taxon>
        <taxon>Rhodocyclales</taxon>
        <taxon>Zoogloeaceae</taxon>
        <taxon>Pseudothauera</taxon>
    </lineage>
</organism>
<dbReference type="EMBL" id="SSOC01000005">
    <property type="protein sequence ID" value="THF63740.1"/>
    <property type="molecule type" value="Genomic_DNA"/>
</dbReference>
<name>A0A4S4AVW4_9RHOO</name>
<dbReference type="InterPro" id="IPR010982">
    <property type="entry name" value="Lambda_DNA-bd_dom_sf"/>
</dbReference>